<proteinExistence type="predicted"/>
<comment type="caution">
    <text evidence="2">The sequence shown here is derived from an EMBL/GenBank/DDBJ whole genome shotgun (WGS) entry which is preliminary data.</text>
</comment>
<feature type="compositionally biased region" description="Low complexity" evidence="1">
    <location>
        <begin position="299"/>
        <end position="308"/>
    </location>
</feature>
<keyword evidence="3" id="KW-1185">Reference proteome</keyword>
<dbReference type="AlphaFoldDB" id="A0AAD7S1R9"/>
<dbReference type="PANTHER" id="PTHR15821">
    <property type="entry name" value="PROTEIN MN1"/>
    <property type="match status" value="1"/>
</dbReference>
<feature type="region of interest" description="Disordered" evidence="1">
    <location>
        <begin position="1"/>
        <end position="58"/>
    </location>
</feature>
<dbReference type="PANTHER" id="PTHR15821:SF0">
    <property type="entry name" value="TRANSCRIPTIONAL ACTIVATOR MN1"/>
    <property type="match status" value="1"/>
</dbReference>
<feature type="compositionally biased region" description="Gly residues" evidence="1">
    <location>
        <begin position="317"/>
        <end position="327"/>
    </location>
</feature>
<organism evidence="2 3">
    <name type="scientific">Aldrovandia affinis</name>
    <dbReference type="NCBI Taxonomy" id="143900"/>
    <lineage>
        <taxon>Eukaryota</taxon>
        <taxon>Metazoa</taxon>
        <taxon>Chordata</taxon>
        <taxon>Craniata</taxon>
        <taxon>Vertebrata</taxon>
        <taxon>Euteleostomi</taxon>
        <taxon>Actinopterygii</taxon>
        <taxon>Neopterygii</taxon>
        <taxon>Teleostei</taxon>
        <taxon>Notacanthiformes</taxon>
        <taxon>Halosauridae</taxon>
        <taxon>Aldrovandia</taxon>
    </lineage>
</organism>
<feature type="compositionally biased region" description="Polar residues" evidence="1">
    <location>
        <begin position="7"/>
        <end position="34"/>
    </location>
</feature>
<feature type="compositionally biased region" description="Polar residues" evidence="1">
    <location>
        <begin position="277"/>
        <end position="289"/>
    </location>
</feature>
<sequence>MFGLEQFGSQIDSRNSGQGERSVNQPRLSMNSHFKSPGFHAGGPPTAGEPGISPLNEPPMLGLNMNTNGEQYSFHQRGHTDMHAGALQQQPQMHTFFSNQQPHHSHPHGHHPHQHQHHPHFGGTFVGSDSAASCLHGGRLVGYSGGGGMGPQQGFSEGFDPLTEGQAGEGFAQQQQQQQQPSTMPDFQHHGPPGNSQAVPAPCLPLDQSPNRAASFHGLPSSSETHSLEPRRLPPQGRVEGLEYGYPTEPSSGHFDVPVFSPSESDSQLPHYGPGRQTVSSSFPGNSGISRGAGMLAISSSSSSSSSSRAHTLRGWETGGRGLWVWS</sequence>
<evidence type="ECO:0000313" key="3">
    <source>
        <dbReference type="Proteomes" id="UP001221898"/>
    </source>
</evidence>
<feature type="region of interest" description="Disordered" evidence="1">
    <location>
        <begin position="99"/>
        <end position="124"/>
    </location>
</feature>
<feature type="compositionally biased region" description="Basic residues" evidence="1">
    <location>
        <begin position="103"/>
        <end position="120"/>
    </location>
</feature>
<reference evidence="2" key="1">
    <citation type="journal article" date="2023" name="Science">
        <title>Genome structures resolve the early diversification of teleost fishes.</title>
        <authorList>
            <person name="Parey E."/>
            <person name="Louis A."/>
            <person name="Montfort J."/>
            <person name="Bouchez O."/>
            <person name="Roques C."/>
            <person name="Iampietro C."/>
            <person name="Lluch J."/>
            <person name="Castinel A."/>
            <person name="Donnadieu C."/>
            <person name="Desvignes T."/>
            <person name="Floi Bucao C."/>
            <person name="Jouanno E."/>
            <person name="Wen M."/>
            <person name="Mejri S."/>
            <person name="Dirks R."/>
            <person name="Jansen H."/>
            <person name="Henkel C."/>
            <person name="Chen W.J."/>
            <person name="Zahm M."/>
            <person name="Cabau C."/>
            <person name="Klopp C."/>
            <person name="Thompson A.W."/>
            <person name="Robinson-Rechavi M."/>
            <person name="Braasch I."/>
            <person name="Lecointre G."/>
            <person name="Bobe J."/>
            <person name="Postlethwait J.H."/>
            <person name="Berthelot C."/>
            <person name="Roest Crollius H."/>
            <person name="Guiguen Y."/>
        </authorList>
    </citation>
    <scope>NUCLEOTIDE SEQUENCE</scope>
    <source>
        <strain evidence="2">NC1722</strain>
    </source>
</reference>
<dbReference type="InterPro" id="IPR037644">
    <property type="entry name" value="MN1"/>
</dbReference>
<feature type="region of interest" description="Disordered" evidence="1">
    <location>
        <begin position="145"/>
        <end position="327"/>
    </location>
</feature>
<name>A0AAD7S1R9_9TELE</name>
<evidence type="ECO:0000256" key="1">
    <source>
        <dbReference type="SAM" id="MobiDB-lite"/>
    </source>
</evidence>
<dbReference type="GO" id="GO:0006355">
    <property type="term" value="P:regulation of DNA-templated transcription"/>
    <property type="evidence" value="ECO:0007669"/>
    <property type="project" value="InterPro"/>
</dbReference>
<dbReference type="EMBL" id="JAINUG010000127">
    <property type="protein sequence ID" value="KAJ8394325.1"/>
    <property type="molecule type" value="Genomic_DNA"/>
</dbReference>
<gene>
    <name evidence="2" type="ORF">AAFF_G00047320</name>
</gene>
<dbReference type="Proteomes" id="UP001221898">
    <property type="component" value="Unassembled WGS sequence"/>
</dbReference>
<protein>
    <submittedName>
        <fullName evidence="2">Uncharacterized protein</fullName>
    </submittedName>
</protein>
<accession>A0AAD7S1R9</accession>
<evidence type="ECO:0000313" key="2">
    <source>
        <dbReference type="EMBL" id="KAJ8394325.1"/>
    </source>
</evidence>